<dbReference type="AlphaFoldDB" id="A0A346XUF5"/>
<evidence type="ECO:0000313" key="3">
    <source>
        <dbReference type="Proteomes" id="UP000264006"/>
    </source>
</evidence>
<organism evidence="2 3">
    <name type="scientific">Euzebya pacifica</name>
    <dbReference type="NCBI Taxonomy" id="1608957"/>
    <lineage>
        <taxon>Bacteria</taxon>
        <taxon>Bacillati</taxon>
        <taxon>Actinomycetota</taxon>
        <taxon>Nitriliruptoria</taxon>
        <taxon>Euzebyales</taxon>
    </lineage>
</organism>
<accession>A0A346XUF5</accession>
<dbReference type="InterPro" id="IPR002035">
    <property type="entry name" value="VWF_A"/>
</dbReference>
<gene>
    <name evidence="2" type="ORF">DVS28_a1152</name>
</gene>
<name>A0A346XUF5_9ACTN</name>
<proteinExistence type="predicted"/>
<dbReference type="Proteomes" id="UP000264006">
    <property type="component" value="Chromosome"/>
</dbReference>
<evidence type="ECO:0000313" key="2">
    <source>
        <dbReference type="EMBL" id="AXV05852.1"/>
    </source>
</evidence>
<dbReference type="SMART" id="SM00327">
    <property type="entry name" value="VWA"/>
    <property type="match status" value="1"/>
</dbReference>
<dbReference type="EMBL" id="CP031165">
    <property type="protein sequence ID" value="AXV05852.1"/>
    <property type="molecule type" value="Genomic_DNA"/>
</dbReference>
<dbReference type="Gene3D" id="3.40.50.410">
    <property type="entry name" value="von Willebrand factor, type A domain"/>
    <property type="match status" value="1"/>
</dbReference>
<feature type="domain" description="VWFA" evidence="1">
    <location>
        <begin position="10"/>
        <end position="187"/>
    </location>
</feature>
<dbReference type="RefSeq" id="WP_114590596.1">
    <property type="nucleotide sequence ID" value="NZ_CAXIBR010000087.1"/>
</dbReference>
<dbReference type="Pfam" id="PF00092">
    <property type="entry name" value="VWA"/>
    <property type="match status" value="1"/>
</dbReference>
<dbReference type="KEGG" id="euz:DVS28_a1152"/>
<dbReference type="InterPro" id="IPR036465">
    <property type="entry name" value="vWFA_dom_sf"/>
</dbReference>
<evidence type="ECO:0000259" key="1">
    <source>
        <dbReference type="PROSITE" id="PS50234"/>
    </source>
</evidence>
<protein>
    <submittedName>
        <fullName evidence="2">Tellurium resistance protein</fullName>
    </submittedName>
</protein>
<sequence length="223" mass="23844">MTTSGQNLLPFYLVLDVSSSMVGEGMQAINTALPGLLDEISTNLIVADKTRFCLITFASEAQVALPLCDLSEVQAMPVLVPTGLTNYHKVFRLLRNTIAADVERLKAAGAAVYRPTVFFLTDGNPNSDDWVATYRDLVSDAFPYRPNIMAFGVGNVSTTILGQVATSKAFLAIDDPGAALTEFASTLTKSIVKSGEAADGRVQVPVEPGPGFREVDVIDIDQI</sequence>
<dbReference type="SUPFAM" id="SSF53300">
    <property type="entry name" value="vWA-like"/>
    <property type="match status" value="1"/>
</dbReference>
<dbReference type="PROSITE" id="PS50234">
    <property type="entry name" value="VWFA"/>
    <property type="match status" value="1"/>
</dbReference>
<reference evidence="2 3" key="1">
    <citation type="submission" date="2018-09" db="EMBL/GenBank/DDBJ databases">
        <title>Complete genome sequence of Euzebya sp. DY32-46 isolated from seawater of Pacific Ocean.</title>
        <authorList>
            <person name="Xu L."/>
            <person name="Wu Y.-H."/>
            <person name="Xu X.-W."/>
        </authorList>
    </citation>
    <scope>NUCLEOTIDE SEQUENCE [LARGE SCALE GENOMIC DNA]</scope>
    <source>
        <strain evidence="2 3">DY32-46</strain>
    </source>
</reference>
<keyword evidence="3" id="KW-1185">Reference proteome</keyword>
<dbReference type="OrthoDB" id="9806395at2"/>